<dbReference type="SUPFAM" id="SSF53649">
    <property type="entry name" value="Alkaline phosphatase-like"/>
    <property type="match status" value="1"/>
</dbReference>
<protein>
    <submittedName>
        <fullName evidence="3">Phosphoglyceromutase</fullName>
    </submittedName>
</protein>
<dbReference type="GO" id="GO:0046872">
    <property type="term" value="F:metal ion binding"/>
    <property type="evidence" value="ECO:0007669"/>
    <property type="project" value="InterPro"/>
</dbReference>
<keyword evidence="1" id="KW-0732">Signal</keyword>
<sequence length="373" mass="42966">MKTFLSLLCVLGFVSLNARTNTQVPPNLFIITIDGIRWQELFQGANEAILNDGSYVENTDIIRSLFWDTDTLARRKKLMPFFWNVVASKGQVYGNRVYGNNMDVTNNYKFSYPGYNEIFTGYPDSKFVPNTPVLNKNTNVLEFLNKQSHYHDSVVAFTSWNIFPFILNEGRSNIPINSGYEPIAEEDSQVVKINQVQQLFPQEDNTRLDALTFIGAKNYIQAHHPKVALISFGEADEFAHHGHYDKYLQSMNQVDRMIAELWYYIQTDEFYKDNTTIIITTDHGRGFKTNTWTDHLFFIKGSKEIWMAVLGPDILPLGEVKTEQTIYQKQLAATIAELLGFEFTSEHKTGKCLNLPLKGHNRFERQDLLVQSR</sequence>
<dbReference type="Pfam" id="PF01676">
    <property type="entry name" value="Metalloenzyme"/>
    <property type="match status" value="1"/>
</dbReference>
<feature type="signal peptide" evidence="1">
    <location>
        <begin position="1"/>
        <end position="20"/>
    </location>
</feature>
<dbReference type="AlphaFoldDB" id="A0A5M6CHG6"/>
<accession>A0A5M6CHG6</accession>
<evidence type="ECO:0000259" key="2">
    <source>
        <dbReference type="Pfam" id="PF01676"/>
    </source>
</evidence>
<dbReference type="InterPro" id="IPR017850">
    <property type="entry name" value="Alkaline_phosphatase_core_sf"/>
</dbReference>
<keyword evidence="4" id="KW-1185">Reference proteome</keyword>
<dbReference type="InterPro" id="IPR006124">
    <property type="entry name" value="Metalloenzyme"/>
</dbReference>
<name>A0A5M6CHG6_9BACT</name>
<dbReference type="GO" id="GO:0003824">
    <property type="term" value="F:catalytic activity"/>
    <property type="evidence" value="ECO:0007669"/>
    <property type="project" value="InterPro"/>
</dbReference>
<feature type="domain" description="Metalloenzyme" evidence="2">
    <location>
        <begin position="217"/>
        <end position="295"/>
    </location>
</feature>
<evidence type="ECO:0000256" key="1">
    <source>
        <dbReference type="SAM" id="SignalP"/>
    </source>
</evidence>
<gene>
    <name evidence="3" type="ORF">F0919_08260</name>
</gene>
<evidence type="ECO:0000313" key="3">
    <source>
        <dbReference type="EMBL" id="KAA5534604.1"/>
    </source>
</evidence>
<dbReference type="EMBL" id="VWSH01000002">
    <property type="protein sequence ID" value="KAA5534604.1"/>
    <property type="molecule type" value="Genomic_DNA"/>
</dbReference>
<evidence type="ECO:0000313" key="4">
    <source>
        <dbReference type="Proteomes" id="UP000323632"/>
    </source>
</evidence>
<dbReference type="RefSeq" id="WP_150032284.1">
    <property type="nucleotide sequence ID" value="NZ_VWSH01000002.1"/>
</dbReference>
<dbReference type="Proteomes" id="UP000323632">
    <property type="component" value="Unassembled WGS sequence"/>
</dbReference>
<proteinExistence type="predicted"/>
<dbReference type="Gene3D" id="3.40.720.10">
    <property type="entry name" value="Alkaline Phosphatase, subunit A"/>
    <property type="match status" value="1"/>
</dbReference>
<feature type="chain" id="PRO_5024313706" evidence="1">
    <location>
        <begin position="21"/>
        <end position="373"/>
    </location>
</feature>
<reference evidence="3 4" key="1">
    <citation type="submission" date="2019-09" db="EMBL/GenBank/DDBJ databases">
        <title>Genome sequence and assembly of Taibaiella sp.</title>
        <authorList>
            <person name="Chhetri G."/>
        </authorList>
    </citation>
    <scope>NUCLEOTIDE SEQUENCE [LARGE SCALE GENOMIC DNA]</scope>
    <source>
        <strain evidence="3 4">KVB11</strain>
    </source>
</reference>
<comment type="caution">
    <text evidence="3">The sequence shown here is derived from an EMBL/GenBank/DDBJ whole genome shotgun (WGS) entry which is preliminary data.</text>
</comment>
<organism evidence="3 4">
    <name type="scientific">Taibaiella lutea</name>
    <dbReference type="NCBI Taxonomy" id="2608001"/>
    <lineage>
        <taxon>Bacteria</taxon>
        <taxon>Pseudomonadati</taxon>
        <taxon>Bacteroidota</taxon>
        <taxon>Chitinophagia</taxon>
        <taxon>Chitinophagales</taxon>
        <taxon>Chitinophagaceae</taxon>
        <taxon>Taibaiella</taxon>
    </lineage>
</organism>